<name>A0A2P8DCW5_9BACT</name>
<protein>
    <submittedName>
        <fullName evidence="1">Uncharacterized protein</fullName>
    </submittedName>
</protein>
<evidence type="ECO:0000313" key="2">
    <source>
        <dbReference type="Proteomes" id="UP000240572"/>
    </source>
</evidence>
<comment type="caution">
    <text evidence="1">The sequence shown here is derived from an EMBL/GenBank/DDBJ whole genome shotgun (WGS) entry which is preliminary data.</text>
</comment>
<dbReference type="EMBL" id="PYGD01000001">
    <property type="protein sequence ID" value="PSK95064.1"/>
    <property type="molecule type" value="Genomic_DNA"/>
</dbReference>
<gene>
    <name evidence="1" type="ORF">B0I18_1011228</name>
</gene>
<organism evidence="1 2">
    <name type="scientific">Taibaiella chishuiensis</name>
    <dbReference type="NCBI Taxonomy" id="1434707"/>
    <lineage>
        <taxon>Bacteria</taxon>
        <taxon>Pseudomonadati</taxon>
        <taxon>Bacteroidota</taxon>
        <taxon>Chitinophagia</taxon>
        <taxon>Chitinophagales</taxon>
        <taxon>Chitinophagaceae</taxon>
        <taxon>Taibaiella</taxon>
    </lineage>
</organism>
<dbReference type="AlphaFoldDB" id="A0A2P8DCW5"/>
<sequence length="146" mass="16722">MRGCDYRWRVNKFRKVSDWRKESGILQEAYAAAAAKYGLGAVADITFNVPIERYENPVSKIMVKCFGFCVDGFLGTETLMEIKPRTIATIIEHFLDEGWDPSVKGDRYTELYERSGDQTPALLVIPGYMNDDMKDYAHKVQVQQIL</sequence>
<reference evidence="1 2" key="1">
    <citation type="submission" date="2018-03" db="EMBL/GenBank/DDBJ databases">
        <title>Genomic Encyclopedia of Type Strains, Phase III (KMG-III): the genomes of soil and plant-associated and newly described type strains.</title>
        <authorList>
            <person name="Whitman W."/>
        </authorList>
    </citation>
    <scope>NUCLEOTIDE SEQUENCE [LARGE SCALE GENOMIC DNA]</scope>
    <source>
        <strain evidence="1 2">CGMCC 1.12700</strain>
    </source>
</reference>
<accession>A0A2P8DCW5</accession>
<keyword evidence="2" id="KW-1185">Reference proteome</keyword>
<proteinExistence type="predicted"/>
<evidence type="ECO:0000313" key="1">
    <source>
        <dbReference type="EMBL" id="PSK95064.1"/>
    </source>
</evidence>
<dbReference type="Proteomes" id="UP000240572">
    <property type="component" value="Unassembled WGS sequence"/>
</dbReference>